<dbReference type="GO" id="GO:0016491">
    <property type="term" value="F:oxidoreductase activity"/>
    <property type="evidence" value="ECO:0007669"/>
    <property type="project" value="InterPro"/>
</dbReference>
<dbReference type="OrthoDB" id="9792162at2"/>
<dbReference type="InterPro" id="IPR052733">
    <property type="entry name" value="Chloroplast_QOR"/>
</dbReference>
<gene>
    <name evidence="2" type="ORF">FC32_GL001881</name>
</gene>
<dbReference type="STRING" id="1423724.FC32_GL001881"/>
<protein>
    <submittedName>
        <fullName evidence="2">Oxidoreductase</fullName>
    </submittedName>
</protein>
<reference evidence="2 3" key="1">
    <citation type="journal article" date="2015" name="Genome Announc.">
        <title>Expanding the biotechnology potential of lactobacilli through comparative genomics of 213 strains and associated genera.</title>
        <authorList>
            <person name="Sun Z."/>
            <person name="Harris H.M."/>
            <person name="McCann A."/>
            <person name="Guo C."/>
            <person name="Argimon S."/>
            <person name="Zhang W."/>
            <person name="Yang X."/>
            <person name="Jeffery I.B."/>
            <person name="Cooney J.C."/>
            <person name="Kagawa T.F."/>
            <person name="Liu W."/>
            <person name="Song Y."/>
            <person name="Salvetti E."/>
            <person name="Wrobel A."/>
            <person name="Rasinkangas P."/>
            <person name="Parkhill J."/>
            <person name="Rea M.C."/>
            <person name="O'Sullivan O."/>
            <person name="Ritari J."/>
            <person name="Douillard F.P."/>
            <person name="Paul Ross R."/>
            <person name="Yang R."/>
            <person name="Briner A.E."/>
            <person name="Felis G.E."/>
            <person name="de Vos W.M."/>
            <person name="Barrangou R."/>
            <person name="Klaenhammer T.R."/>
            <person name="Caufield P.W."/>
            <person name="Cui Y."/>
            <person name="Zhang H."/>
            <person name="O'Toole P.W."/>
        </authorList>
    </citation>
    <scope>NUCLEOTIDE SEQUENCE [LARGE SCALE GENOMIC DNA]</scope>
    <source>
        <strain evidence="2 3">DSM 16634</strain>
    </source>
</reference>
<dbReference type="SUPFAM" id="SSF50129">
    <property type="entry name" value="GroES-like"/>
    <property type="match status" value="1"/>
</dbReference>
<keyword evidence="3" id="KW-1185">Reference proteome</keyword>
<organism evidence="2 3">
    <name type="scientific">Ligilactobacillus apodemi DSM 16634 = JCM 16172</name>
    <dbReference type="NCBI Taxonomy" id="1423724"/>
    <lineage>
        <taxon>Bacteria</taxon>
        <taxon>Bacillati</taxon>
        <taxon>Bacillota</taxon>
        <taxon>Bacilli</taxon>
        <taxon>Lactobacillales</taxon>
        <taxon>Lactobacillaceae</taxon>
        <taxon>Ligilactobacillus</taxon>
    </lineage>
</organism>
<dbReference type="Pfam" id="PF08240">
    <property type="entry name" value="ADH_N"/>
    <property type="match status" value="1"/>
</dbReference>
<accession>A0A0R1U3X3</accession>
<dbReference type="InterPro" id="IPR036291">
    <property type="entry name" value="NAD(P)-bd_dom_sf"/>
</dbReference>
<proteinExistence type="predicted"/>
<dbReference type="Pfam" id="PF13602">
    <property type="entry name" value="ADH_zinc_N_2"/>
    <property type="match status" value="1"/>
</dbReference>
<dbReference type="PANTHER" id="PTHR44013">
    <property type="entry name" value="ZINC-TYPE ALCOHOL DEHYDROGENASE-LIKE PROTEIN C16A3.02C"/>
    <property type="match status" value="1"/>
</dbReference>
<sequence length="331" mass="35756">MKAYALTKKDSHGLEALELIEAPVPRPQADEVLVKVESIGLNPVDYKLIKRPLPSFTYPHIFGLDAAGTVVAVGENVQGFKVGDRVSGHNDLHQNGTFAEYAIFPAYSLAKIPAEVSFKTAAALLCGAMTAYQTLFRKLNLTGKKTILIHAGAGGVGSIALQLAKLKHLEVLTTVSTAKKDFVKAFHPEKIIDYKQEDVTKAVLEYTNGQGVDLIINTVGSKEAKLDLTERLAYNGELVCLVEVPKVDDPAWLFENGLSLSALNLGGAHGSTSPTQKADLGQMARELLELAKTKQLDPNITTVLPFEKLVVGLKKLYQHDSLGKIVVTMGK</sequence>
<evidence type="ECO:0000313" key="3">
    <source>
        <dbReference type="Proteomes" id="UP000051324"/>
    </source>
</evidence>
<dbReference type="InterPro" id="IPR013154">
    <property type="entry name" value="ADH-like_N"/>
</dbReference>
<dbReference type="InterPro" id="IPR020843">
    <property type="entry name" value="ER"/>
</dbReference>
<evidence type="ECO:0000313" key="2">
    <source>
        <dbReference type="EMBL" id="KRL86170.1"/>
    </source>
</evidence>
<dbReference type="PANTHER" id="PTHR44013:SF1">
    <property type="entry name" value="ZINC-TYPE ALCOHOL DEHYDROGENASE-LIKE PROTEIN C16A3.02C"/>
    <property type="match status" value="1"/>
</dbReference>
<dbReference type="Proteomes" id="UP000051324">
    <property type="component" value="Unassembled WGS sequence"/>
</dbReference>
<dbReference type="PATRIC" id="fig|1423724.4.peg.1965"/>
<evidence type="ECO:0000259" key="1">
    <source>
        <dbReference type="SMART" id="SM00829"/>
    </source>
</evidence>
<dbReference type="eggNOG" id="COG0604">
    <property type="taxonomic scope" value="Bacteria"/>
</dbReference>
<dbReference type="AlphaFoldDB" id="A0A0R1U3X3"/>
<dbReference type="RefSeq" id="WP_025087338.1">
    <property type="nucleotide sequence ID" value="NZ_AZFT01000030.1"/>
</dbReference>
<dbReference type="InterPro" id="IPR011032">
    <property type="entry name" value="GroES-like_sf"/>
</dbReference>
<name>A0A0R1U3X3_9LACO</name>
<dbReference type="Gene3D" id="3.40.50.720">
    <property type="entry name" value="NAD(P)-binding Rossmann-like Domain"/>
    <property type="match status" value="1"/>
</dbReference>
<dbReference type="SUPFAM" id="SSF51735">
    <property type="entry name" value="NAD(P)-binding Rossmann-fold domains"/>
    <property type="match status" value="1"/>
</dbReference>
<dbReference type="SMART" id="SM00829">
    <property type="entry name" value="PKS_ER"/>
    <property type="match status" value="1"/>
</dbReference>
<dbReference type="CDD" id="cd08271">
    <property type="entry name" value="MDR5"/>
    <property type="match status" value="1"/>
</dbReference>
<feature type="domain" description="Enoyl reductase (ER)" evidence="1">
    <location>
        <begin position="13"/>
        <end position="327"/>
    </location>
</feature>
<dbReference type="Gene3D" id="3.90.180.10">
    <property type="entry name" value="Medium-chain alcohol dehydrogenases, catalytic domain"/>
    <property type="match status" value="1"/>
</dbReference>
<comment type="caution">
    <text evidence="2">The sequence shown here is derived from an EMBL/GenBank/DDBJ whole genome shotgun (WGS) entry which is preliminary data.</text>
</comment>
<dbReference type="EMBL" id="AZFT01000030">
    <property type="protein sequence ID" value="KRL86170.1"/>
    <property type="molecule type" value="Genomic_DNA"/>
</dbReference>